<gene>
    <name evidence="7" type="ORF">J8C05_09985</name>
</gene>
<evidence type="ECO:0000313" key="8">
    <source>
        <dbReference type="Proteomes" id="UP000677668"/>
    </source>
</evidence>
<keyword evidence="3" id="KW-0378">Hydrolase</keyword>
<protein>
    <submittedName>
        <fullName evidence="7">Trypsin-like peptidase domain-containing protein</fullName>
    </submittedName>
</protein>
<dbReference type="Proteomes" id="UP000677668">
    <property type="component" value="Chromosome 1"/>
</dbReference>
<keyword evidence="5" id="KW-0812">Transmembrane</keyword>
<evidence type="ECO:0000256" key="5">
    <source>
        <dbReference type="SAM" id="Phobius"/>
    </source>
</evidence>
<organism evidence="7 8">
    <name type="scientific">Chloracidobacterium sp. N</name>
    <dbReference type="NCBI Taxonomy" id="2821540"/>
    <lineage>
        <taxon>Bacteria</taxon>
        <taxon>Pseudomonadati</taxon>
        <taxon>Acidobacteriota</taxon>
        <taxon>Terriglobia</taxon>
        <taxon>Terriglobales</taxon>
        <taxon>Acidobacteriaceae</taxon>
        <taxon>Chloracidobacterium</taxon>
        <taxon>Chloracidobacterium aggregatum</taxon>
    </lineage>
</organism>
<evidence type="ECO:0000256" key="2">
    <source>
        <dbReference type="ARBA" id="ARBA00022670"/>
    </source>
</evidence>
<dbReference type="Gene3D" id="2.40.10.10">
    <property type="entry name" value="Trypsin-like serine proteases"/>
    <property type="match status" value="2"/>
</dbReference>
<keyword evidence="2" id="KW-0645">Protease</keyword>
<proteinExistence type="inferred from homology"/>
<feature type="region of interest" description="Disordered" evidence="4">
    <location>
        <begin position="41"/>
        <end position="63"/>
    </location>
</feature>
<keyword evidence="5" id="KW-0472">Membrane</keyword>
<reference evidence="7 8" key="1">
    <citation type="submission" date="2021-03" db="EMBL/GenBank/DDBJ databases">
        <title>Genomic and phenotypic characterization of Chloracidobacterium isolates provides evidence for multiple species.</title>
        <authorList>
            <person name="Saini M.K."/>
            <person name="Costas A.M.G."/>
            <person name="Tank M."/>
            <person name="Bryant D.A."/>
        </authorList>
    </citation>
    <scope>NUCLEOTIDE SEQUENCE [LARGE SCALE GENOMIC DNA]</scope>
    <source>
        <strain evidence="7 8">N</strain>
    </source>
</reference>
<dbReference type="PANTHER" id="PTHR43343">
    <property type="entry name" value="PEPTIDASE S12"/>
    <property type="match status" value="1"/>
</dbReference>
<dbReference type="InterPro" id="IPR051201">
    <property type="entry name" value="Chloro_Bact_Ser_Proteases"/>
</dbReference>
<dbReference type="RefSeq" id="WP_058868056.1">
    <property type="nucleotide sequence ID" value="NZ_CP072642.1"/>
</dbReference>
<dbReference type="InterPro" id="IPR009003">
    <property type="entry name" value="Peptidase_S1_PA"/>
</dbReference>
<evidence type="ECO:0000259" key="6">
    <source>
        <dbReference type="SMART" id="SM00228"/>
    </source>
</evidence>
<name>A0ABX8AYA0_9BACT</name>
<dbReference type="InterPro" id="IPR043504">
    <property type="entry name" value="Peptidase_S1_PA_chymotrypsin"/>
</dbReference>
<accession>A0ABX8AYA0</accession>
<keyword evidence="5" id="KW-1133">Transmembrane helix</keyword>
<keyword evidence="8" id="KW-1185">Reference proteome</keyword>
<evidence type="ECO:0000313" key="7">
    <source>
        <dbReference type="EMBL" id="QUV93687.1"/>
    </source>
</evidence>
<dbReference type="SUPFAM" id="SSF50156">
    <property type="entry name" value="PDZ domain-like"/>
    <property type="match status" value="1"/>
</dbReference>
<evidence type="ECO:0000256" key="4">
    <source>
        <dbReference type="SAM" id="MobiDB-lite"/>
    </source>
</evidence>
<dbReference type="InterPro" id="IPR036034">
    <property type="entry name" value="PDZ_sf"/>
</dbReference>
<dbReference type="InterPro" id="IPR001478">
    <property type="entry name" value="PDZ"/>
</dbReference>
<dbReference type="InterPro" id="IPR001940">
    <property type="entry name" value="Peptidase_S1C"/>
</dbReference>
<feature type="transmembrane region" description="Helical" evidence="5">
    <location>
        <begin position="9"/>
        <end position="30"/>
    </location>
</feature>
<dbReference type="EMBL" id="CP072642">
    <property type="protein sequence ID" value="QUV93687.1"/>
    <property type="molecule type" value="Genomic_DNA"/>
</dbReference>
<sequence>MLRLTIRQVIWLVIAASIIGGGGITVAAYFTAKWLDARQTPPPLPSTVNSGSEPLPEAAPPQLDADERNNISVYERVSPGVVNINTTSFVEDFFFGAYPQQGSGSGSIIDTKGHILTNYHVIEGASRLDVTLADNTSYPATVVGADPDNDLAIIRIQAPPERLRVVPLGSSRNLKVGQKVLAIGNPFGLNQTLTSGIISALGRPLRSENGRTIENVIQTDASINPGNSGGPLLNSAGEMIGINTAIYSPRGGSVGIGFAVPVDIARQIIPDLLEYGRVRRPWLGITGTYQLNARLAQRLNLPVSEGLILTGLAPRGPAAQAGLYASDRVIQRGGQIIVGDVLVKVGDVPIRSNEDLYRSLREKKIGETIPVTIVRTGQTLTVSVTLQERPSA</sequence>
<dbReference type="SMART" id="SM00228">
    <property type="entry name" value="PDZ"/>
    <property type="match status" value="1"/>
</dbReference>
<dbReference type="PANTHER" id="PTHR43343:SF3">
    <property type="entry name" value="PROTEASE DO-LIKE 8, CHLOROPLASTIC"/>
    <property type="match status" value="1"/>
</dbReference>
<evidence type="ECO:0000256" key="1">
    <source>
        <dbReference type="ARBA" id="ARBA00010541"/>
    </source>
</evidence>
<evidence type="ECO:0000256" key="3">
    <source>
        <dbReference type="ARBA" id="ARBA00022801"/>
    </source>
</evidence>
<dbReference type="Gene3D" id="2.30.42.10">
    <property type="match status" value="1"/>
</dbReference>
<dbReference type="PRINTS" id="PR00834">
    <property type="entry name" value="PROTEASES2C"/>
</dbReference>
<dbReference type="Pfam" id="PF13180">
    <property type="entry name" value="PDZ_2"/>
    <property type="match status" value="1"/>
</dbReference>
<dbReference type="SUPFAM" id="SSF50494">
    <property type="entry name" value="Trypsin-like serine proteases"/>
    <property type="match status" value="1"/>
</dbReference>
<dbReference type="Pfam" id="PF13365">
    <property type="entry name" value="Trypsin_2"/>
    <property type="match status" value="1"/>
</dbReference>
<feature type="domain" description="PDZ" evidence="6">
    <location>
        <begin position="281"/>
        <end position="377"/>
    </location>
</feature>
<comment type="similarity">
    <text evidence="1">Belongs to the peptidase S1C family.</text>
</comment>